<keyword evidence="7 9" id="KW-0411">Iron-sulfur</keyword>
<evidence type="ECO:0000256" key="8">
    <source>
        <dbReference type="ARBA" id="ARBA00023136"/>
    </source>
</evidence>
<evidence type="ECO:0000256" key="6">
    <source>
        <dbReference type="ARBA" id="ARBA00023004"/>
    </source>
</evidence>
<evidence type="ECO:0000259" key="10">
    <source>
        <dbReference type="SMART" id="SM00704"/>
    </source>
</evidence>
<keyword evidence="12" id="KW-1185">Reference proteome</keyword>
<dbReference type="Proteomes" id="UP001209878">
    <property type="component" value="Unassembled WGS sequence"/>
</dbReference>
<evidence type="ECO:0000256" key="7">
    <source>
        <dbReference type="ARBA" id="ARBA00023014"/>
    </source>
</evidence>
<evidence type="ECO:0000256" key="4">
    <source>
        <dbReference type="ARBA" id="ARBA00022723"/>
    </source>
</evidence>
<dbReference type="AlphaFoldDB" id="A0AAD9P6S2"/>
<comment type="cofactor">
    <cofactor evidence="9">
        <name>[2Fe-2S] cluster</name>
        <dbReference type="ChEBI" id="CHEBI:190135"/>
    </cofactor>
    <text evidence="9">Binds 1 [2Fe-2S] cluster.</text>
</comment>
<dbReference type="PANTHER" id="PTHR13680">
    <property type="entry name" value="CDGSH IRON-SULFUR DOMAIN-CONTAINING PROTEIN 1"/>
    <property type="match status" value="1"/>
</dbReference>
<evidence type="ECO:0000256" key="3">
    <source>
        <dbReference type="ARBA" id="ARBA00022714"/>
    </source>
</evidence>
<dbReference type="FunFam" id="3.40.5.90:FF:000001">
    <property type="entry name" value="CDGSH iron-sulfur domain-containing protein 1"/>
    <property type="match status" value="1"/>
</dbReference>
<keyword evidence="4 9" id="KW-0479">Metal-binding</keyword>
<dbReference type="PANTHER" id="PTHR13680:SF5">
    <property type="entry name" value="CDGSH IRON-SULFUR DOMAIN-CONTAINING PROTEIN 1"/>
    <property type="match status" value="1"/>
</dbReference>
<dbReference type="Pfam" id="PF10660">
    <property type="entry name" value="MitoNEET_N"/>
    <property type="match status" value="1"/>
</dbReference>
<reference evidence="11" key="1">
    <citation type="journal article" date="2023" name="Mol. Biol. Evol.">
        <title>Third-Generation Sequencing Reveals the Adaptive Role of the Epigenome in Three Deep-Sea Polychaetes.</title>
        <authorList>
            <person name="Perez M."/>
            <person name="Aroh O."/>
            <person name="Sun Y."/>
            <person name="Lan Y."/>
            <person name="Juniper S.K."/>
            <person name="Young C.R."/>
            <person name="Angers B."/>
            <person name="Qian P.Y."/>
        </authorList>
    </citation>
    <scope>NUCLEOTIDE SEQUENCE</scope>
    <source>
        <strain evidence="11">R07B-5</strain>
    </source>
</reference>
<keyword evidence="9" id="KW-0256">Endoplasmic reticulum</keyword>
<dbReference type="GO" id="GO:0005789">
    <property type="term" value="C:endoplasmic reticulum membrane"/>
    <property type="evidence" value="ECO:0007669"/>
    <property type="project" value="UniProtKB-SubCell"/>
</dbReference>
<dbReference type="GO" id="GO:0046872">
    <property type="term" value="F:metal ion binding"/>
    <property type="evidence" value="ECO:0007669"/>
    <property type="project" value="UniProtKB-UniRule"/>
</dbReference>
<dbReference type="InterPro" id="IPR018967">
    <property type="entry name" value="FeS-contain_CDGSH-typ"/>
</dbReference>
<dbReference type="EMBL" id="JAODUO010000112">
    <property type="protein sequence ID" value="KAK2189214.1"/>
    <property type="molecule type" value="Genomic_DNA"/>
</dbReference>
<feature type="domain" description="Iron-binding zinc finger CDGSH type" evidence="10">
    <location>
        <begin position="82"/>
        <end position="121"/>
    </location>
</feature>
<keyword evidence="2 9" id="KW-0812">Transmembrane</keyword>
<keyword evidence="6 9" id="KW-0408">Iron</keyword>
<evidence type="ECO:0000256" key="9">
    <source>
        <dbReference type="RuleBase" id="RU369084"/>
    </source>
</evidence>
<evidence type="ECO:0000256" key="5">
    <source>
        <dbReference type="ARBA" id="ARBA00022989"/>
    </source>
</evidence>
<dbReference type="InterPro" id="IPR019610">
    <property type="entry name" value="FeS-contain_mitoNEET_N"/>
</dbReference>
<comment type="subcellular location">
    <subcellularLocation>
        <location evidence="9">Endoplasmic reticulum membrane</location>
        <topology evidence="9">Single-pass membrane protein</topology>
    </subcellularLocation>
    <subcellularLocation>
        <location evidence="1">Membrane</location>
        <topology evidence="1">Single-pass membrane protein</topology>
    </subcellularLocation>
</comment>
<evidence type="ECO:0000256" key="2">
    <source>
        <dbReference type="ARBA" id="ARBA00022692"/>
    </source>
</evidence>
<protein>
    <recommendedName>
        <fullName evidence="9">CDGSH iron-sulfur domain-containing protein 2 homologue</fullName>
    </recommendedName>
</protein>
<gene>
    <name evidence="11" type="ORF">NP493_113g03000</name>
</gene>
<dbReference type="Gene3D" id="3.40.5.90">
    <property type="entry name" value="CDGSH iron-sulfur domain, mitoNEET-type"/>
    <property type="match status" value="1"/>
</dbReference>
<proteinExistence type="inferred from homology"/>
<dbReference type="InterPro" id="IPR045131">
    <property type="entry name" value="CISD1/2"/>
</dbReference>
<feature type="transmembrane region" description="Helical" evidence="9">
    <location>
        <begin position="36"/>
        <end position="58"/>
    </location>
</feature>
<name>A0AAD9P6S2_RIDPI</name>
<dbReference type="GO" id="GO:0005741">
    <property type="term" value="C:mitochondrial outer membrane"/>
    <property type="evidence" value="ECO:0007669"/>
    <property type="project" value="TreeGrafter"/>
</dbReference>
<comment type="caution">
    <text evidence="11">The sequence shown here is derived from an EMBL/GenBank/DDBJ whole genome shotgun (WGS) entry which is preliminary data.</text>
</comment>
<organism evidence="11 12">
    <name type="scientific">Ridgeia piscesae</name>
    <name type="common">Tubeworm</name>
    <dbReference type="NCBI Taxonomy" id="27915"/>
    <lineage>
        <taxon>Eukaryota</taxon>
        <taxon>Metazoa</taxon>
        <taxon>Spiralia</taxon>
        <taxon>Lophotrochozoa</taxon>
        <taxon>Annelida</taxon>
        <taxon>Polychaeta</taxon>
        <taxon>Sedentaria</taxon>
        <taxon>Canalipalpata</taxon>
        <taxon>Sabellida</taxon>
        <taxon>Siboglinidae</taxon>
        <taxon>Ridgeia</taxon>
    </lineage>
</organism>
<sequence>MDSVSSLVKVSLPNYLRNLPIPQSLTGFFHLSASEWVSLIPFVGTVSFVIYASVKACAPPLLEFSRKTSHMINPNIRKDEKKVVDFLEVEDLASEKVSFCRCWKSEKFPYCDGAHREHNEETGDNIGPVVIKRKAK</sequence>
<dbReference type="GO" id="GO:0051537">
    <property type="term" value="F:2 iron, 2 sulfur cluster binding"/>
    <property type="evidence" value="ECO:0007669"/>
    <property type="project" value="UniProtKB-UniRule"/>
</dbReference>
<dbReference type="SMART" id="SM00704">
    <property type="entry name" value="ZnF_CDGSH"/>
    <property type="match status" value="1"/>
</dbReference>
<keyword evidence="8 9" id="KW-0472">Membrane</keyword>
<keyword evidence="3 9" id="KW-0001">2Fe-2S</keyword>
<evidence type="ECO:0000313" key="11">
    <source>
        <dbReference type="EMBL" id="KAK2189214.1"/>
    </source>
</evidence>
<dbReference type="GO" id="GO:0010506">
    <property type="term" value="P:regulation of autophagy"/>
    <property type="evidence" value="ECO:0007669"/>
    <property type="project" value="UniProtKB-UniRule"/>
</dbReference>
<dbReference type="InterPro" id="IPR042216">
    <property type="entry name" value="MitoNEET_CISD"/>
</dbReference>
<dbReference type="Pfam" id="PF09360">
    <property type="entry name" value="zf-CDGSH"/>
    <property type="match status" value="1"/>
</dbReference>
<comment type="similarity">
    <text evidence="9">Belongs to the CISD protein family. CISD2 subfamily.</text>
</comment>
<accession>A0AAD9P6S2</accession>
<evidence type="ECO:0000313" key="12">
    <source>
        <dbReference type="Proteomes" id="UP001209878"/>
    </source>
</evidence>
<keyword evidence="5 9" id="KW-1133">Transmembrane helix</keyword>
<evidence type="ECO:0000256" key="1">
    <source>
        <dbReference type="ARBA" id="ARBA00004167"/>
    </source>
</evidence>